<organism evidence="7 8">
    <name type="scientific">Sphingopyxis jiangsuensis</name>
    <dbReference type="NCBI Taxonomy" id="2871171"/>
    <lineage>
        <taxon>Bacteria</taxon>
        <taxon>Pseudomonadati</taxon>
        <taxon>Pseudomonadota</taxon>
        <taxon>Alphaproteobacteria</taxon>
        <taxon>Sphingomonadales</taxon>
        <taxon>Sphingomonadaceae</taxon>
        <taxon>Sphingopyxis</taxon>
    </lineage>
</organism>
<reference evidence="7" key="1">
    <citation type="submission" date="2021-08" db="EMBL/GenBank/DDBJ databases">
        <title>Sphingopyxis panaciterrulae sp. nov., isolated from the surface water of the Yellow Sea.</title>
        <authorList>
            <person name="Gao Z."/>
            <person name="Zhang D."/>
            <person name="Zhang A."/>
        </authorList>
    </citation>
    <scope>NUCLEOTIDE SEQUENCE</scope>
    <source>
        <strain evidence="7">XHP0097</strain>
    </source>
</reference>
<evidence type="ECO:0000313" key="8">
    <source>
        <dbReference type="Proteomes" id="UP001166571"/>
    </source>
</evidence>
<keyword evidence="8" id="KW-1185">Reference proteome</keyword>
<dbReference type="InterPro" id="IPR006104">
    <property type="entry name" value="Glyco_hydro_2_N"/>
</dbReference>
<dbReference type="PANTHER" id="PTHR42732">
    <property type="entry name" value="BETA-GALACTOSIDASE"/>
    <property type="match status" value="1"/>
</dbReference>
<dbReference type="PRINTS" id="PR00132">
    <property type="entry name" value="GLHYDRLASE2"/>
</dbReference>
<feature type="domain" description="Glycosyl hydrolases family 2 sugar binding" evidence="6">
    <location>
        <begin position="107"/>
        <end position="213"/>
    </location>
</feature>
<dbReference type="InterPro" id="IPR006103">
    <property type="entry name" value="Glyco_hydro_2_cat"/>
</dbReference>
<feature type="domain" description="Glycoside hydrolase family 2 catalytic" evidence="5">
    <location>
        <begin position="310"/>
        <end position="549"/>
    </location>
</feature>
<feature type="chain" id="PRO_5045444598" evidence="4">
    <location>
        <begin position="22"/>
        <end position="621"/>
    </location>
</feature>
<dbReference type="SUPFAM" id="SSF49303">
    <property type="entry name" value="beta-Galactosidase/glucuronidase domain"/>
    <property type="match status" value="1"/>
</dbReference>
<dbReference type="InterPro" id="IPR023232">
    <property type="entry name" value="Glyco_hydro_2_AS"/>
</dbReference>
<dbReference type="Pfam" id="PF02837">
    <property type="entry name" value="Glyco_hydro_2_N"/>
    <property type="match status" value="1"/>
</dbReference>
<dbReference type="Gene3D" id="2.60.40.10">
    <property type="entry name" value="Immunoglobulins"/>
    <property type="match status" value="1"/>
</dbReference>
<evidence type="ECO:0000256" key="1">
    <source>
        <dbReference type="ARBA" id="ARBA00007401"/>
    </source>
</evidence>
<evidence type="ECO:0000259" key="6">
    <source>
        <dbReference type="Pfam" id="PF02837"/>
    </source>
</evidence>
<evidence type="ECO:0000256" key="3">
    <source>
        <dbReference type="ARBA" id="ARBA00023295"/>
    </source>
</evidence>
<evidence type="ECO:0000259" key="5">
    <source>
        <dbReference type="Pfam" id="PF02836"/>
    </source>
</evidence>
<dbReference type="InterPro" id="IPR036156">
    <property type="entry name" value="Beta-gal/glucu_dom_sf"/>
</dbReference>
<sequence>MRLVRLLLALAATLLVSPAFAQVMPNGPVLSAADLRASQDLSGQWTWSIDPYRDGQAGFHGGDVGEGHRRFDDTDVAGVRAAKPLALYEYDMDAASVATLPSSWLTHSAQMRHYQGLVWYQRRFDAILDPGKRTFLRFGAVNYAAEVWLNGTRLGTHEGGFTPFAFEVTGLLREKGNRLVVAADSQRSDRDVPPPVTDWETYGGITRDVRLHTVSGTFVDDAWVRMAADGTIAASVRLNGEDRANLPVRLAIPELGIIRTAVAGATGEASFRFASPKRLVRWSPERPRLYRVELSAGDDRWHDIVGFRTVTLRGSEILLNDRPIFLRGISLHEEELGAEPSRMVLHADAEKLLGLAKEGLNANFVRLAHYPHGEAMLRAADRLGLIVWSEIPVYWRIAFDDPQVLEKTRRMLAEMILRDRNRAAIAMWSVGNETPVSEARNGFMVQLANDVRQLDPDRLVTAALLTGREQRGEKRVVTISDPLADAVDILAVNTYFGWYGSDRLEDIGSLVWDLPENKPFLFSEFGAGAKFGLRENGPSPGKFTEDYQANYYRATLAMADEIPSLAGMSPWILKDFRSPRRQLPGVQDGWNRKGLVSETGERKLAFDVLAQWYRSKAAEAR</sequence>
<proteinExistence type="inferred from homology"/>
<dbReference type="InterPro" id="IPR051913">
    <property type="entry name" value="GH2_Domain-Containing"/>
</dbReference>
<dbReference type="Pfam" id="PF02836">
    <property type="entry name" value="Glyco_hydro_2_C"/>
    <property type="match status" value="1"/>
</dbReference>
<gene>
    <name evidence="7" type="ORF">K5P26_05200</name>
</gene>
<dbReference type="InterPro" id="IPR017853">
    <property type="entry name" value="GH"/>
</dbReference>
<dbReference type="InterPro" id="IPR006101">
    <property type="entry name" value="Glyco_hydro_2"/>
</dbReference>
<keyword evidence="2" id="KW-0378">Hydrolase</keyword>
<accession>A0ABS7MBY6</accession>
<feature type="signal peptide" evidence="4">
    <location>
        <begin position="1"/>
        <end position="21"/>
    </location>
</feature>
<dbReference type="Gene3D" id="3.20.20.80">
    <property type="entry name" value="Glycosidases"/>
    <property type="match status" value="1"/>
</dbReference>
<dbReference type="EMBL" id="JAILXK010000001">
    <property type="protein sequence ID" value="MBY4636535.1"/>
    <property type="molecule type" value="Genomic_DNA"/>
</dbReference>
<evidence type="ECO:0000313" key="7">
    <source>
        <dbReference type="EMBL" id="MBY4636535.1"/>
    </source>
</evidence>
<comment type="similarity">
    <text evidence="1">Belongs to the glycosyl hydrolase 2 family.</text>
</comment>
<dbReference type="Gene3D" id="2.60.120.260">
    <property type="entry name" value="Galactose-binding domain-like"/>
    <property type="match status" value="1"/>
</dbReference>
<evidence type="ECO:0000256" key="2">
    <source>
        <dbReference type="ARBA" id="ARBA00022801"/>
    </source>
</evidence>
<keyword evidence="4" id="KW-0732">Signal</keyword>
<dbReference type="Proteomes" id="UP001166571">
    <property type="component" value="Unassembled WGS sequence"/>
</dbReference>
<evidence type="ECO:0000256" key="4">
    <source>
        <dbReference type="SAM" id="SignalP"/>
    </source>
</evidence>
<keyword evidence="3" id="KW-0326">Glycosidase</keyword>
<protein>
    <submittedName>
        <fullName evidence="7">Beta-glucuronidase</fullName>
    </submittedName>
</protein>
<dbReference type="InterPro" id="IPR008979">
    <property type="entry name" value="Galactose-bd-like_sf"/>
</dbReference>
<dbReference type="SUPFAM" id="SSF51445">
    <property type="entry name" value="(Trans)glycosidases"/>
    <property type="match status" value="1"/>
</dbReference>
<dbReference type="PROSITE" id="PS00608">
    <property type="entry name" value="GLYCOSYL_HYDROL_F2_2"/>
    <property type="match status" value="1"/>
</dbReference>
<comment type="caution">
    <text evidence="7">The sequence shown here is derived from an EMBL/GenBank/DDBJ whole genome shotgun (WGS) entry which is preliminary data.</text>
</comment>
<dbReference type="InterPro" id="IPR013783">
    <property type="entry name" value="Ig-like_fold"/>
</dbReference>
<name>A0ABS7MBY6_9SPHN</name>
<dbReference type="SUPFAM" id="SSF49785">
    <property type="entry name" value="Galactose-binding domain-like"/>
    <property type="match status" value="1"/>
</dbReference>
<dbReference type="PANTHER" id="PTHR42732:SF1">
    <property type="entry name" value="BETA-MANNOSIDASE"/>
    <property type="match status" value="1"/>
</dbReference>